<keyword evidence="3" id="KW-0812">Transmembrane</keyword>
<dbReference type="InterPro" id="IPR050445">
    <property type="entry name" value="Bact_polysacc_biosynth/exp"/>
</dbReference>
<organism evidence="4 5">
    <name type="scientific">Pseudonocardia hispaniensis</name>
    <dbReference type="NCBI Taxonomy" id="904933"/>
    <lineage>
        <taxon>Bacteria</taxon>
        <taxon>Bacillati</taxon>
        <taxon>Actinomycetota</taxon>
        <taxon>Actinomycetes</taxon>
        <taxon>Pseudonocardiales</taxon>
        <taxon>Pseudonocardiaceae</taxon>
        <taxon>Pseudonocardia</taxon>
    </lineage>
</organism>
<keyword evidence="5" id="KW-1185">Reference proteome</keyword>
<feature type="transmembrane region" description="Helical" evidence="3">
    <location>
        <begin position="20"/>
        <end position="39"/>
    </location>
</feature>
<evidence type="ECO:0000256" key="3">
    <source>
        <dbReference type="SAM" id="Phobius"/>
    </source>
</evidence>
<name>A0ABW1J8G6_9PSEU</name>
<proteinExistence type="predicted"/>
<feature type="transmembrane region" description="Helical" evidence="3">
    <location>
        <begin position="239"/>
        <end position="259"/>
    </location>
</feature>
<keyword evidence="3" id="KW-1133">Transmembrane helix</keyword>
<keyword evidence="3" id="KW-0472">Membrane</keyword>
<dbReference type="PANTHER" id="PTHR32309">
    <property type="entry name" value="TYROSINE-PROTEIN KINASE"/>
    <property type="match status" value="1"/>
</dbReference>
<evidence type="ECO:0000256" key="2">
    <source>
        <dbReference type="SAM" id="MobiDB-lite"/>
    </source>
</evidence>
<dbReference type="EMBL" id="JBHSQW010000044">
    <property type="protein sequence ID" value="MFC5996696.1"/>
    <property type="molecule type" value="Genomic_DNA"/>
</dbReference>
<evidence type="ECO:0000313" key="4">
    <source>
        <dbReference type="EMBL" id="MFC5996696.1"/>
    </source>
</evidence>
<feature type="coiled-coil region" evidence="1">
    <location>
        <begin position="149"/>
        <end position="206"/>
    </location>
</feature>
<protein>
    <submittedName>
        <fullName evidence="4">Exopolysaccharide biosynthesis protein</fullName>
    </submittedName>
</protein>
<accession>A0ABW1J8G6</accession>
<sequence>MEDVVRLSVVGQLVRRRWRLLAALAGLGALVGLGLSLLFSPGYEAASRVLLQGSRDKQQVLSEAQVAMSLVVLDRTAAGLGWGDSAADLQRSVSAAVVDGNVIEISGTARNADRAQQLVGRVTQEYVTFSTQISDNAAAAAAATLLQRRVAAQRKVDETTARINELQGSPALGAASAEGATARAELDRLRTTLAEAAADLDEIKKGGQQSGTARSGPSGITVIGPAVVRGAASPTMPQFMLGGALVFGLVGLLGLLVAVRTDRRLRDEEAIATALGAPVLTTVDIAVPPGDRAQDRPDDGRRLSWNRLRDLLRDEVAWTGAPGDGAGTDARLRRLLARLRGSADAAAALLVLVPDDDPAAQHAARRLVAVADGTPVRVERVLDIAGQPTLADCAPADAVVVLASGTRTAWELVALAGACLDLGCPLVGAIVVRPCPAESDEREPPTRSGTSTMAGSA</sequence>
<dbReference type="Proteomes" id="UP001596302">
    <property type="component" value="Unassembled WGS sequence"/>
</dbReference>
<evidence type="ECO:0000313" key="5">
    <source>
        <dbReference type="Proteomes" id="UP001596302"/>
    </source>
</evidence>
<keyword evidence="1" id="KW-0175">Coiled coil</keyword>
<feature type="region of interest" description="Disordered" evidence="2">
    <location>
        <begin position="437"/>
        <end position="457"/>
    </location>
</feature>
<comment type="caution">
    <text evidence="4">The sequence shown here is derived from an EMBL/GenBank/DDBJ whole genome shotgun (WGS) entry which is preliminary data.</text>
</comment>
<feature type="compositionally biased region" description="Polar residues" evidence="2">
    <location>
        <begin position="447"/>
        <end position="457"/>
    </location>
</feature>
<evidence type="ECO:0000256" key="1">
    <source>
        <dbReference type="SAM" id="Coils"/>
    </source>
</evidence>
<gene>
    <name evidence="4" type="ORF">ACFQE5_21035</name>
</gene>
<reference evidence="5" key="1">
    <citation type="journal article" date="2019" name="Int. J. Syst. Evol. Microbiol.">
        <title>The Global Catalogue of Microorganisms (GCM) 10K type strain sequencing project: providing services to taxonomists for standard genome sequencing and annotation.</title>
        <authorList>
            <consortium name="The Broad Institute Genomics Platform"/>
            <consortium name="The Broad Institute Genome Sequencing Center for Infectious Disease"/>
            <person name="Wu L."/>
            <person name="Ma J."/>
        </authorList>
    </citation>
    <scope>NUCLEOTIDE SEQUENCE [LARGE SCALE GENOMIC DNA]</scope>
    <source>
        <strain evidence="5">CCM 8391</strain>
    </source>
</reference>
<dbReference type="RefSeq" id="WP_379587493.1">
    <property type="nucleotide sequence ID" value="NZ_JBHSQW010000044.1"/>
</dbReference>
<dbReference type="PANTHER" id="PTHR32309:SF31">
    <property type="entry name" value="CAPSULAR EXOPOLYSACCHARIDE FAMILY"/>
    <property type="match status" value="1"/>
</dbReference>